<organism evidence="1 2">
    <name type="scientific">Hyalomma asiaticum</name>
    <name type="common">Tick</name>
    <dbReference type="NCBI Taxonomy" id="266040"/>
    <lineage>
        <taxon>Eukaryota</taxon>
        <taxon>Metazoa</taxon>
        <taxon>Ecdysozoa</taxon>
        <taxon>Arthropoda</taxon>
        <taxon>Chelicerata</taxon>
        <taxon>Arachnida</taxon>
        <taxon>Acari</taxon>
        <taxon>Parasitiformes</taxon>
        <taxon>Ixodida</taxon>
        <taxon>Ixodoidea</taxon>
        <taxon>Ixodidae</taxon>
        <taxon>Hyalomminae</taxon>
        <taxon>Hyalomma</taxon>
    </lineage>
</organism>
<gene>
    <name evidence="1" type="ORF">HPB50_013935</name>
</gene>
<accession>A0ACB7SGV8</accession>
<evidence type="ECO:0000313" key="2">
    <source>
        <dbReference type="Proteomes" id="UP000821845"/>
    </source>
</evidence>
<comment type="caution">
    <text evidence="1">The sequence shown here is derived from an EMBL/GenBank/DDBJ whole genome shotgun (WGS) entry which is preliminary data.</text>
</comment>
<keyword evidence="2" id="KW-1185">Reference proteome</keyword>
<name>A0ACB7SGV8_HYAAI</name>
<dbReference type="EMBL" id="CM023484">
    <property type="protein sequence ID" value="KAH6933281.1"/>
    <property type="molecule type" value="Genomic_DNA"/>
</dbReference>
<reference evidence="1" key="1">
    <citation type="submission" date="2020-05" db="EMBL/GenBank/DDBJ databases">
        <title>Large-scale comparative analyses of tick genomes elucidate their genetic diversity and vector capacities.</title>
        <authorList>
            <person name="Jia N."/>
            <person name="Wang J."/>
            <person name="Shi W."/>
            <person name="Du L."/>
            <person name="Sun Y."/>
            <person name="Zhan W."/>
            <person name="Jiang J."/>
            <person name="Wang Q."/>
            <person name="Zhang B."/>
            <person name="Ji P."/>
            <person name="Sakyi L.B."/>
            <person name="Cui X."/>
            <person name="Yuan T."/>
            <person name="Jiang B."/>
            <person name="Yang W."/>
            <person name="Lam T.T.-Y."/>
            <person name="Chang Q."/>
            <person name="Ding S."/>
            <person name="Wang X."/>
            <person name="Zhu J."/>
            <person name="Ruan X."/>
            <person name="Zhao L."/>
            <person name="Wei J."/>
            <person name="Que T."/>
            <person name="Du C."/>
            <person name="Cheng J."/>
            <person name="Dai P."/>
            <person name="Han X."/>
            <person name="Huang E."/>
            <person name="Gao Y."/>
            <person name="Liu J."/>
            <person name="Shao H."/>
            <person name="Ye R."/>
            <person name="Li L."/>
            <person name="Wei W."/>
            <person name="Wang X."/>
            <person name="Wang C."/>
            <person name="Yang T."/>
            <person name="Huo Q."/>
            <person name="Li W."/>
            <person name="Guo W."/>
            <person name="Chen H."/>
            <person name="Zhou L."/>
            <person name="Ni X."/>
            <person name="Tian J."/>
            <person name="Zhou Y."/>
            <person name="Sheng Y."/>
            <person name="Liu T."/>
            <person name="Pan Y."/>
            <person name="Xia L."/>
            <person name="Li J."/>
            <person name="Zhao F."/>
            <person name="Cao W."/>
        </authorList>
    </citation>
    <scope>NUCLEOTIDE SEQUENCE</scope>
    <source>
        <strain evidence="1">Hyas-2018</strain>
    </source>
</reference>
<proteinExistence type="predicted"/>
<evidence type="ECO:0000313" key="1">
    <source>
        <dbReference type="EMBL" id="KAH6933281.1"/>
    </source>
</evidence>
<protein>
    <submittedName>
        <fullName evidence="1">Uncharacterized protein</fullName>
    </submittedName>
</protein>
<dbReference type="Proteomes" id="UP000821845">
    <property type="component" value="Chromosome 4"/>
</dbReference>
<sequence>MLWIACEQSTSHFKTTAQLQNFQHSVKARSHRARIRKAERRIRKADADYPQKRKIRGRFSGSRPHRFCPRGKLLLDTIKQHPVLYDKTNPRYKEAEYKKEIWKKIAQDLGVTEAMCQNKFKNLKDNFTKIKTKLKDKSRSGAGAKDVPTVKWKHFEAMIPIMEKVHEEPVSEMSAEGLSDDAQLEPPATDHIEEWSELDSGTSSSTTTSVHPAASSDASET</sequence>